<dbReference type="KEGG" id="vg:15613838"/>
<gene>
    <name evidence="2" type="ORF">MYSEV_216</name>
</gene>
<name>A0A916KQ94_9POXV</name>
<sequence length="241" mass="29203">MYTMIILFIFLLANENLGNIIKYNDTNEIDNYLVIDSFLINIYELLCDENDFCLNDIKINNTDIDILYDFNQFTQNHDIITKFSFKKIYFFNIVNAYNVLNNITKIKGKYYINILEKINIFYNNITKKIIYPCYDTNKCNIKNNMCYLKNNLYIYWHKINKNYTISNKREFNDIIIINDGHKNEFICKNNYTIKNIKHNNYLNLYIIICILIIMLISYIIYLKKYKHTTNINQERIYEIVI</sequence>
<keyword evidence="1" id="KW-0472">Membrane</keyword>
<evidence type="ECO:0000256" key="1">
    <source>
        <dbReference type="SAM" id="Phobius"/>
    </source>
</evidence>
<keyword evidence="1" id="KW-0812">Transmembrane</keyword>
<dbReference type="GeneID" id="15613838"/>
<evidence type="ECO:0000313" key="3">
    <source>
        <dbReference type="Proteomes" id="UP000792671"/>
    </source>
</evidence>
<dbReference type="EMBL" id="HF679134">
    <property type="protein sequence ID" value="CCU56414.1"/>
    <property type="molecule type" value="Genomic_DNA"/>
</dbReference>
<feature type="transmembrane region" description="Helical" evidence="1">
    <location>
        <begin position="202"/>
        <end position="221"/>
    </location>
</feature>
<organism evidence="2 3">
    <name type="scientific">Mythimna separata entomopoxvirus 'L'</name>
    <dbReference type="NCBI Taxonomy" id="1293572"/>
    <lineage>
        <taxon>Viruses</taxon>
        <taxon>Varidnaviria</taxon>
        <taxon>Bamfordvirae</taxon>
        <taxon>Nucleocytoviricota</taxon>
        <taxon>Pokkesviricetes</taxon>
        <taxon>Chitovirales</taxon>
        <taxon>Poxviridae</taxon>
        <taxon>Entomopoxvirinae</taxon>
        <taxon>Betaentomopoxvirus</taxon>
        <taxon>Betaentomopoxvirus mseparata</taxon>
        <taxon>Mythimna separata entomopoxvirus</taxon>
    </lineage>
</organism>
<protein>
    <submittedName>
        <fullName evidence="2">Uncharacterized protein</fullName>
    </submittedName>
</protein>
<proteinExistence type="predicted"/>
<keyword evidence="1" id="KW-1133">Transmembrane helix</keyword>
<dbReference type="RefSeq" id="YP_008003733.1">
    <property type="nucleotide sequence ID" value="NC_021246.1"/>
</dbReference>
<reference evidence="2 3" key="1">
    <citation type="journal article" date="2013" name="J. Virol.">
        <title>New Insights into the Evolution of Entomopoxvirinae from the Complete Genome Sequences of Four Entomopoxviruses Infecting Adoxophyes honmai, Choristoneura biennis, Choristoneura rosaceana, and Mythimna separata.</title>
        <authorList>
            <person name="Theze J."/>
            <person name="Takatsuka J."/>
            <person name="Li Z."/>
            <person name="Gallais J."/>
            <person name="Doucet D."/>
            <person name="Arif B."/>
            <person name="Nakai M."/>
            <person name="Herniou E.A."/>
        </authorList>
    </citation>
    <scope>NUCLEOTIDE SEQUENCE [LARGE SCALE GENOMIC DNA]</scope>
</reference>
<evidence type="ECO:0000313" key="2">
    <source>
        <dbReference type="EMBL" id="CCU56414.1"/>
    </source>
</evidence>
<dbReference type="Proteomes" id="UP000792671">
    <property type="component" value="Genome"/>
</dbReference>
<keyword evidence="3" id="KW-1185">Reference proteome</keyword>
<accession>A0A916KQ94</accession>